<gene>
    <name evidence="12" type="primary">Mrgprg</name>
</gene>
<dbReference type="CTD" id="386746"/>
<feature type="transmembrane region" description="Helical" evidence="10">
    <location>
        <begin position="231"/>
        <end position="250"/>
    </location>
</feature>
<dbReference type="PRINTS" id="PR02108">
    <property type="entry name" value="MRGPCRFAMILY"/>
</dbReference>
<protein>
    <submittedName>
        <fullName evidence="12">Mas-related G-protein coupled receptor member G</fullName>
    </submittedName>
</protein>
<feature type="transmembrane region" description="Helical" evidence="10">
    <location>
        <begin position="86"/>
        <end position="109"/>
    </location>
</feature>
<dbReference type="InterPro" id="IPR026234">
    <property type="entry name" value="MRGPCRFAMILY"/>
</dbReference>
<reference evidence="12" key="1">
    <citation type="submission" date="2025-08" db="UniProtKB">
        <authorList>
            <consortium name="RefSeq"/>
        </authorList>
    </citation>
    <scope>IDENTIFICATION</scope>
</reference>
<dbReference type="SUPFAM" id="SSF81321">
    <property type="entry name" value="Family A G protein-coupled receptor-like"/>
    <property type="match status" value="1"/>
</dbReference>
<dbReference type="GO" id="GO:0004930">
    <property type="term" value="F:G protein-coupled receptor activity"/>
    <property type="evidence" value="ECO:0007669"/>
    <property type="project" value="UniProtKB-KW"/>
</dbReference>
<keyword evidence="7 12" id="KW-0675">Receptor</keyword>
<dbReference type="GO" id="GO:0005886">
    <property type="term" value="C:plasma membrane"/>
    <property type="evidence" value="ECO:0007669"/>
    <property type="project" value="UniProtKB-SubCell"/>
</dbReference>
<dbReference type="InterPro" id="IPR027336">
    <property type="entry name" value="MRGPCRG"/>
</dbReference>
<evidence type="ECO:0000313" key="12">
    <source>
        <dbReference type="RefSeq" id="XP_021021688.1"/>
    </source>
</evidence>
<dbReference type="Proteomes" id="UP000515126">
    <property type="component" value="Chromosome 7"/>
</dbReference>
<proteinExistence type="inferred from homology"/>
<keyword evidence="11" id="KW-1185">Reference proteome</keyword>
<feature type="transmembrane region" description="Helical" evidence="10">
    <location>
        <begin position="121"/>
        <end position="140"/>
    </location>
</feature>
<feature type="transmembrane region" description="Helical" evidence="10">
    <location>
        <begin position="197"/>
        <end position="219"/>
    </location>
</feature>
<evidence type="ECO:0000256" key="3">
    <source>
        <dbReference type="ARBA" id="ARBA00022692"/>
    </source>
</evidence>
<evidence type="ECO:0000256" key="8">
    <source>
        <dbReference type="ARBA" id="ARBA00023224"/>
    </source>
</evidence>
<evidence type="ECO:0000256" key="4">
    <source>
        <dbReference type="ARBA" id="ARBA00022989"/>
    </source>
</evidence>
<dbReference type="FunFam" id="1.20.1070.10:FF:000193">
    <property type="entry name" value="Mas-related G-protein coupled receptor member E"/>
    <property type="match status" value="1"/>
</dbReference>
<keyword evidence="3 10" id="KW-0812">Transmembrane</keyword>
<feature type="transmembrane region" description="Helical" evidence="10">
    <location>
        <begin position="15"/>
        <end position="37"/>
    </location>
</feature>
<dbReference type="CDD" id="cd15111">
    <property type="entry name" value="7tmA_MrgprG"/>
    <property type="match status" value="1"/>
</dbReference>
<dbReference type="PANTHER" id="PTHR11334">
    <property type="entry name" value="MAS-RELATED G-PROTEIN COUPLED RECEPTOR"/>
    <property type="match status" value="1"/>
</dbReference>
<feature type="transmembrane region" description="Helical" evidence="10">
    <location>
        <begin position="160"/>
        <end position="185"/>
    </location>
</feature>
<evidence type="ECO:0000256" key="6">
    <source>
        <dbReference type="ARBA" id="ARBA00023136"/>
    </source>
</evidence>
<dbReference type="GeneID" id="110297280"/>
<comment type="subcellular location">
    <subcellularLocation>
        <location evidence="1">Cell membrane</location>
        <topology evidence="1">Multi-pass membrane protein</topology>
    </subcellularLocation>
</comment>
<keyword evidence="6 10" id="KW-0472">Membrane</keyword>
<dbReference type="KEGG" id="mcal:110297280"/>
<organism evidence="11 12">
    <name type="scientific">Mus caroli</name>
    <name type="common">Ryukyu mouse</name>
    <name type="synonym">Ricefield mouse</name>
    <dbReference type="NCBI Taxonomy" id="10089"/>
    <lineage>
        <taxon>Eukaryota</taxon>
        <taxon>Metazoa</taxon>
        <taxon>Chordata</taxon>
        <taxon>Craniata</taxon>
        <taxon>Vertebrata</taxon>
        <taxon>Euteleostomi</taxon>
        <taxon>Mammalia</taxon>
        <taxon>Eutheria</taxon>
        <taxon>Euarchontoglires</taxon>
        <taxon>Glires</taxon>
        <taxon>Rodentia</taxon>
        <taxon>Myomorpha</taxon>
        <taxon>Muroidea</taxon>
        <taxon>Muridae</taxon>
        <taxon>Murinae</taxon>
        <taxon>Mus</taxon>
        <taxon>Mus</taxon>
    </lineage>
</organism>
<evidence type="ECO:0000256" key="9">
    <source>
        <dbReference type="ARBA" id="ARBA00061394"/>
    </source>
</evidence>
<keyword evidence="2" id="KW-1003">Cell membrane</keyword>
<evidence type="ECO:0000256" key="5">
    <source>
        <dbReference type="ARBA" id="ARBA00023040"/>
    </source>
</evidence>
<evidence type="ECO:0000256" key="2">
    <source>
        <dbReference type="ARBA" id="ARBA00022475"/>
    </source>
</evidence>
<evidence type="ECO:0000256" key="7">
    <source>
        <dbReference type="ARBA" id="ARBA00023170"/>
    </source>
</evidence>
<keyword evidence="4 10" id="KW-1133">Transmembrane helix</keyword>
<accession>A0A6P5PT79</accession>
<dbReference type="PANTHER" id="PTHR11334:SF32">
    <property type="entry name" value="MAS-RELATED G-PROTEIN COUPLED RECEPTOR MEMBER G"/>
    <property type="match status" value="1"/>
</dbReference>
<name>A0A6P5PT79_MUSCR</name>
<dbReference type="PRINTS" id="PR00237">
    <property type="entry name" value="GPCRRHODOPSN"/>
</dbReference>
<evidence type="ECO:0000256" key="1">
    <source>
        <dbReference type="ARBA" id="ARBA00004651"/>
    </source>
</evidence>
<keyword evidence="5" id="KW-0297">G-protein coupled receptor</keyword>
<keyword evidence="8" id="KW-0807">Transducer</keyword>
<dbReference type="InterPro" id="IPR000276">
    <property type="entry name" value="GPCR_Rhodpsn"/>
</dbReference>
<dbReference type="AlphaFoldDB" id="A0A6P5PT79"/>
<dbReference type="Gene3D" id="1.20.1070.10">
    <property type="entry name" value="Rhodopsin 7-helix transmembrane proteins"/>
    <property type="match status" value="1"/>
</dbReference>
<feature type="transmembrane region" description="Helical" evidence="10">
    <location>
        <begin position="49"/>
        <end position="74"/>
    </location>
</feature>
<evidence type="ECO:0000256" key="10">
    <source>
        <dbReference type="SAM" id="Phobius"/>
    </source>
</evidence>
<evidence type="ECO:0000313" key="11">
    <source>
        <dbReference type="Proteomes" id="UP000515126"/>
    </source>
</evidence>
<comment type="similarity">
    <text evidence="9">Belongs to the G-protein coupled receptor 1 family. Mas subfamily.</text>
</comment>
<sequence length="289" mass="32096">MFSIFNIWGTFNKVLFFLSLTVSLAGLVGNALLLWHLGLHIKKGSFNTYLLHLAAADFLFLSCQVGFSIATIVSGHEDTLYFPVTFLWFAVGLWLLAAFSVDCCLAYMFPSFCSPNRRPRFTSVVLCLMIWALTMPAVLLPANACGLLNNGMSLLVCLKYHWTSVTWLAVLCGMACGASKFLLIFGNCCSSQPPPKFCKLAQCSGILLFFCRLPLVVYWCLRPVIKFLLPFFFPLATLLACIDSSAKPLLYYMKGRQLRKEPLQVALNRALGEESQSSLGGLSLPMHQV</sequence>
<dbReference type="RefSeq" id="XP_021021688.1">
    <property type="nucleotide sequence ID" value="XM_021166029.1"/>
</dbReference>